<evidence type="ECO:0000313" key="2">
    <source>
        <dbReference type="EMBL" id="RKD75212.1"/>
    </source>
</evidence>
<sequence>MRNIPLFETFILVVIGLEAIMLVSFDIFTPRSDFYQLMAGIMPQGGWGLLCFLALFCQAIGLLGNIPIFRYVGLGISGVFFACLFFINTFEFPNLMSGITLSIAIFCFISWSFVRDTDLVRWDKKHVLGTDEDEA</sequence>
<dbReference type="RefSeq" id="WP_120192108.1">
    <property type="nucleotide sequence ID" value="NZ_RAPK01000007.1"/>
</dbReference>
<keyword evidence="1" id="KW-0472">Membrane</keyword>
<dbReference type="Proteomes" id="UP000285120">
    <property type="component" value="Unassembled WGS sequence"/>
</dbReference>
<evidence type="ECO:0000313" key="3">
    <source>
        <dbReference type="Proteomes" id="UP000285120"/>
    </source>
</evidence>
<evidence type="ECO:0008006" key="4">
    <source>
        <dbReference type="Google" id="ProtNLM"/>
    </source>
</evidence>
<feature type="transmembrane region" description="Helical" evidence="1">
    <location>
        <begin position="7"/>
        <end position="28"/>
    </location>
</feature>
<keyword evidence="3" id="KW-1185">Reference proteome</keyword>
<dbReference type="EMBL" id="RAPK01000007">
    <property type="protein sequence ID" value="RKD75212.1"/>
    <property type="molecule type" value="Genomic_DNA"/>
</dbReference>
<comment type="caution">
    <text evidence="2">The sequence shown here is derived from an EMBL/GenBank/DDBJ whole genome shotgun (WGS) entry which is preliminary data.</text>
</comment>
<proteinExistence type="predicted"/>
<feature type="transmembrane region" description="Helical" evidence="1">
    <location>
        <begin position="68"/>
        <end position="89"/>
    </location>
</feature>
<keyword evidence="1" id="KW-0812">Transmembrane</keyword>
<evidence type="ECO:0000256" key="1">
    <source>
        <dbReference type="SAM" id="Phobius"/>
    </source>
</evidence>
<accession>A0A419V5E7</accession>
<protein>
    <recommendedName>
        <fullName evidence="4">DoxX-like protein</fullName>
    </recommendedName>
</protein>
<organism evidence="2 3">
    <name type="scientific">Sinobaca qinghaiensis</name>
    <dbReference type="NCBI Taxonomy" id="342944"/>
    <lineage>
        <taxon>Bacteria</taxon>
        <taxon>Bacillati</taxon>
        <taxon>Bacillota</taxon>
        <taxon>Bacilli</taxon>
        <taxon>Bacillales</taxon>
        <taxon>Sporolactobacillaceae</taxon>
        <taxon>Sinobaca</taxon>
    </lineage>
</organism>
<gene>
    <name evidence="2" type="ORF">ATL39_0910</name>
</gene>
<feature type="transmembrane region" description="Helical" evidence="1">
    <location>
        <begin position="95"/>
        <end position="114"/>
    </location>
</feature>
<reference evidence="2 3" key="1">
    <citation type="submission" date="2018-09" db="EMBL/GenBank/DDBJ databases">
        <title>Genomic Encyclopedia of Archaeal and Bacterial Type Strains, Phase II (KMG-II): from individual species to whole genera.</title>
        <authorList>
            <person name="Goeker M."/>
        </authorList>
    </citation>
    <scope>NUCLEOTIDE SEQUENCE [LARGE SCALE GENOMIC DNA]</scope>
    <source>
        <strain evidence="2 3">DSM 17008</strain>
    </source>
</reference>
<feature type="transmembrane region" description="Helical" evidence="1">
    <location>
        <begin position="34"/>
        <end position="56"/>
    </location>
</feature>
<dbReference type="AlphaFoldDB" id="A0A419V5E7"/>
<keyword evidence="1" id="KW-1133">Transmembrane helix</keyword>
<name>A0A419V5E7_9BACL</name>